<feature type="compositionally biased region" description="Low complexity" evidence="4">
    <location>
        <begin position="137"/>
        <end position="148"/>
    </location>
</feature>
<evidence type="ECO:0000256" key="5">
    <source>
        <dbReference type="SAM" id="Phobius"/>
    </source>
</evidence>
<protein>
    <submittedName>
        <fullName evidence="6">Uncharacterized protein</fullName>
    </submittedName>
</protein>
<evidence type="ECO:0000256" key="1">
    <source>
        <dbReference type="ARBA" id="ARBA00022723"/>
    </source>
</evidence>
<feature type="transmembrane region" description="Helical" evidence="5">
    <location>
        <begin position="71"/>
        <end position="91"/>
    </location>
</feature>
<organism evidence="6">
    <name type="scientific">Ananas comosus var. bracteatus</name>
    <name type="common">red pineapple</name>
    <dbReference type="NCBI Taxonomy" id="296719"/>
    <lineage>
        <taxon>Eukaryota</taxon>
        <taxon>Viridiplantae</taxon>
        <taxon>Streptophyta</taxon>
        <taxon>Embryophyta</taxon>
        <taxon>Tracheophyta</taxon>
        <taxon>Spermatophyta</taxon>
        <taxon>Magnoliopsida</taxon>
        <taxon>Liliopsida</taxon>
        <taxon>Poales</taxon>
        <taxon>Bromeliaceae</taxon>
        <taxon>Bromelioideae</taxon>
        <taxon>Ananas</taxon>
    </lineage>
</organism>
<dbReference type="PANTHER" id="PTHR14493">
    <property type="entry name" value="UNKEMPT FAMILY MEMBER"/>
    <property type="match status" value="1"/>
</dbReference>
<reference evidence="6" key="1">
    <citation type="submission" date="2020-07" db="EMBL/GenBank/DDBJ databases">
        <authorList>
            <person name="Lin J."/>
        </authorList>
    </citation>
    <scope>NUCLEOTIDE SEQUENCE</scope>
</reference>
<dbReference type="PANTHER" id="PTHR14493:SF87">
    <property type="entry name" value="ZINC FINGER CCCH DOMAIN-CONTAINING PROTEIN 66"/>
    <property type="match status" value="1"/>
</dbReference>
<evidence type="ECO:0000256" key="2">
    <source>
        <dbReference type="ARBA" id="ARBA00022771"/>
    </source>
</evidence>
<keyword evidence="3" id="KW-0862">Zinc</keyword>
<feature type="region of interest" description="Disordered" evidence="4">
    <location>
        <begin position="95"/>
        <end position="230"/>
    </location>
</feature>
<name>A0A6V7PD57_ANACO</name>
<gene>
    <name evidence="6" type="ORF">CB5_LOCUS12020</name>
</gene>
<dbReference type="SUPFAM" id="SSF48403">
    <property type="entry name" value="Ankyrin repeat"/>
    <property type="match status" value="1"/>
</dbReference>
<sequence>MSESKPSAAAAAADAEGAALLLELAASDDVEGFRRAVEEGGLPLDVAAPWYGRSFSGGGGRMRMGVEQRTPLMIAALYGGAAVLGYILSVAPGEALRSSPSDGATPLHLAASGDHPPPPPSSASSSPPTPPIPTPSTSPAAAPATSSPDPSPLPLIPTLVAPSTSSSSNPHRPRPRPRPRPRLPGAGAGARNPADDAAAPGRAPAPRQPAQGLAQRPRSRLRTGTARPRGLPAEAARRTLLQFHSQFHFQFVRVPPHRLARRQLARPPRPLPDDAAAAAAPPPAAAAAASAALRRLRIQSPLSLPAGRPLHHGQGHHELPSLRFRQEKLQLLRPRRFRRRLPGPRLALLRRDPAVAPLRLGLSRREARLGNSGEELSKLRKSASFGFRTNQSPVSAPPASATRLSSTGSGSGHDEPDLSWVQSLVKDGPAAPATRLGQLDAGRDYFHGADLSAPWAEQEQMVA</sequence>
<keyword evidence="2" id="KW-0863">Zinc-finger</keyword>
<proteinExistence type="predicted"/>
<dbReference type="Gene3D" id="1.25.40.20">
    <property type="entry name" value="Ankyrin repeat-containing domain"/>
    <property type="match status" value="1"/>
</dbReference>
<keyword evidence="5" id="KW-1133">Transmembrane helix</keyword>
<dbReference type="GO" id="GO:0008270">
    <property type="term" value="F:zinc ion binding"/>
    <property type="evidence" value="ECO:0007669"/>
    <property type="project" value="UniProtKB-KW"/>
</dbReference>
<accession>A0A6V7PD57</accession>
<feature type="compositionally biased region" description="Basic residues" evidence="4">
    <location>
        <begin position="171"/>
        <end position="181"/>
    </location>
</feature>
<evidence type="ECO:0000313" key="6">
    <source>
        <dbReference type="EMBL" id="CAD1828809.1"/>
    </source>
</evidence>
<dbReference type="InterPro" id="IPR036770">
    <property type="entry name" value="Ankyrin_rpt-contain_sf"/>
</dbReference>
<feature type="compositionally biased region" description="Polar residues" evidence="4">
    <location>
        <begin position="161"/>
        <end position="170"/>
    </location>
</feature>
<evidence type="ECO:0000256" key="3">
    <source>
        <dbReference type="ARBA" id="ARBA00022833"/>
    </source>
</evidence>
<feature type="region of interest" description="Disordered" evidence="4">
    <location>
        <begin position="382"/>
        <end position="418"/>
    </location>
</feature>
<keyword evidence="1" id="KW-0479">Metal-binding</keyword>
<dbReference type="AlphaFoldDB" id="A0A6V7PD57"/>
<feature type="compositionally biased region" description="Low complexity" evidence="4">
    <location>
        <begin position="183"/>
        <end position="216"/>
    </location>
</feature>
<feature type="compositionally biased region" description="Pro residues" evidence="4">
    <location>
        <begin position="115"/>
        <end position="136"/>
    </location>
</feature>
<dbReference type="InterPro" id="IPR045234">
    <property type="entry name" value="Unkempt-like"/>
</dbReference>
<dbReference type="EMBL" id="LR862147">
    <property type="protein sequence ID" value="CAD1828809.1"/>
    <property type="molecule type" value="Genomic_DNA"/>
</dbReference>
<keyword evidence="5" id="KW-0472">Membrane</keyword>
<keyword evidence="5" id="KW-0812">Transmembrane</keyword>
<evidence type="ECO:0000256" key="4">
    <source>
        <dbReference type="SAM" id="MobiDB-lite"/>
    </source>
</evidence>